<evidence type="ECO:0000313" key="2">
    <source>
        <dbReference type="EMBL" id="MBO2450256.1"/>
    </source>
</evidence>
<dbReference type="GO" id="GO:0003700">
    <property type="term" value="F:DNA-binding transcription factor activity"/>
    <property type="evidence" value="ECO:0007669"/>
    <property type="project" value="InterPro"/>
</dbReference>
<name>A0A939PKI8_9ACTN</name>
<dbReference type="PANTHER" id="PTHR33164">
    <property type="entry name" value="TRANSCRIPTIONAL REGULATOR, MARR FAMILY"/>
    <property type="match status" value="1"/>
</dbReference>
<dbReference type="EMBL" id="JAGEOJ010000010">
    <property type="protein sequence ID" value="MBO2450256.1"/>
    <property type="molecule type" value="Genomic_DNA"/>
</dbReference>
<protein>
    <submittedName>
        <fullName evidence="2">MarR family transcriptional regulator</fullName>
    </submittedName>
</protein>
<dbReference type="Pfam" id="PF01047">
    <property type="entry name" value="MarR"/>
    <property type="match status" value="1"/>
</dbReference>
<reference evidence="2" key="1">
    <citation type="submission" date="2021-03" db="EMBL/GenBank/DDBJ databases">
        <authorList>
            <person name="Kanchanasin P."/>
            <person name="Saeng-In P."/>
            <person name="Phongsopitanun W."/>
            <person name="Yuki M."/>
            <person name="Kudo T."/>
            <person name="Ohkuma M."/>
            <person name="Tanasupawat S."/>
        </authorList>
    </citation>
    <scope>NUCLEOTIDE SEQUENCE</scope>
    <source>
        <strain evidence="2">GKU 128</strain>
    </source>
</reference>
<dbReference type="PRINTS" id="PR00598">
    <property type="entry name" value="HTHMARR"/>
</dbReference>
<comment type="caution">
    <text evidence="2">The sequence shown here is derived from an EMBL/GenBank/DDBJ whole genome shotgun (WGS) entry which is preliminary data.</text>
</comment>
<accession>A0A939PKI8</accession>
<sequence length="151" mass="16576">MTSVTSRRRIRTGLRELGLQLALLNRKVSTRVALKDVDLDCLDIVATHGPLGPSALAKRAGLHPATMTGILDRLEKGGWIARERDPQDRRAVQIKALNDRNRELYGHFAGMNASVEQICVTYDDEQLKVIAGFLEKVAEAGQTATQELAGD</sequence>
<dbReference type="RefSeq" id="WP_208258148.1">
    <property type="nucleotide sequence ID" value="NZ_JAGEOJ010000010.1"/>
</dbReference>
<proteinExistence type="predicted"/>
<dbReference type="InterPro" id="IPR036390">
    <property type="entry name" value="WH_DNA-bd_sf"/>
</dbReference>
<dbReference type="SMART" id="SM00347">
    <property type="entry name" value="HTH_MARR"/>
    <property type="match status" value="1"/>
</dbReference>
<evidence type="ECO:0000313" key="3">
    <source>
        <dbReference type="Proteomes" id="UP000669179"/>
    </source>
</evidence>
<dbReference type="InterPro" id="IPR039422">
    <property type="entry name" value="MarR/SlyA-like"/>
</dbReference>
<dbReference type="Proteomes" id="UP000669179">
    <property type="component" value="Unassembled WGS sequence"/>
</dbReference>
<keyword evidence="3" id="KW-1185">Reference proteome</keyword>
<dbReference type="GO" id="GO:0006950">
    <property type="term" value="P:response to stress"/>
    <property type="evidence" value="ECO:0007669"/>
    <property type="project" value="TreeGrafter"/>
</dbReference>
<feature type="domain" description="HTH marR-type" evidence="1">
    <location>
        <begin position="1"/>
        <end position="139"/>
    </location>
</feature>
<dbReference type="PANTHER" id="PTHR33164:SF106">
    <property type="entry name" value="TRANSCRIPTIONAL REGULATORY PROTEIN"/>
    <property type="match status" value="1"/>
</dbReference>
<organism evidence="2 3">
    <name type="scientific">Actinomadura barringtoniae</name>
    <dbReference type="NCBI Taxonomy" id="1427535"/>
    <lineage>
        <taxon>Bacteria</taxon>
        <taxon>Bacillati</taxon>
        <taxon>Actinomycetota</taxon>
        <taxon>Actinomycetes</taxon>
        <taxon>Streptosporangiales</taxon>
        <taxon>Thermomonosporaceae</taxon>
        <taxon>Actinomadura</taxon>
    </lineage>
</organism>
<dbReference type="InterPro" id="IPR036388">
    <property type="entry name" value="WH-like_DNA-bd_sf"/>
</dbReference>
<dbReference type="InterPro" id="IPR000835">
    <property type="entry name" value="HTH_MarR-typ"/>
</dbReference>
<dbReference type="SUPFAM" id="SSF46785">
    <property type="entry name" value="Winged helix' DNA-binding domain"/>
    <property type="match status" value="1"/>
</dbReference>
<evidence type="ECO:0000259" key="1">
    <source>
        <dbReference type="PROSITE" id="PS50995"/>
    </source>
</evidence>
<dbReference type="PROSITE" id="PS50995">
    <property type="entry name" value="HTH_MARR_2"/>
    <property type="match status" value="1"/>
</dbReference>
<dbReference type="Gene3D" id="1.10.10.10">
    <property type="entry name" value="Winged helix-like DNA-binding domain superfamily/Winged helix DNA-binding domain"/>
    <property type="match status" value="1"/>
</dbReference>
<dbReference type="AlphaFoldDB" id="A0A939PKI8"/>
<gene>
    <name evidence="2" type="ORF">J4573_24360</name>
</gene>